<organism evidence="3 4">
    <name type="scientific">Araneus ventricosus</name>
    <name type="common">Orbweaver spider</name>
    <name type="synonym">Epeira ventricosa</name>
    <dbReference type="NCBI Taxonomy" id="182803"/>
    <lineage>
        <taxon>Eukaryota</taxon>
        <taxon>Metazoa</taxon>
        <taxon>Ecdysozoa</taxon>
        <taxon>Arthropoda</taxon>
        <taxon>Chelicerata</taxon>
        <taxon>Arachnida</taxon>
        <taxon>Araneae</taxon>
        <taxon>Araneomorphae</taxon>
        <taxon>Entelegynae</taxon>
        <taxon>Araneoidea</taxon>
        <taxon>Araneidae</taxon>
        <taxon>Araneus</taxon>
    </lineage>
</organism>
<dbReference type="Pfam" id="PF17921">
    <property type="entry name" value="Integrase_H2C2"/>
    <property type="match status" value="1"/>
</dbReference>
<name>A0A4Y2QXX7_ARAVE</name>
<dbReference type="Proteomes" id="UP000499080">
    <property type="component" value="Unassembled WGS sequence"/>
</dbReference>
<dbReference type="InterPro" id="IPR005312">
    <property type="entry name" value="DUF1759"/>
</dbReference>
<sequence>MFRSRHLNTCEDVERPESSLGYTKYLLIILSKTRYRVYVSPTLLFELLCSRELRYINSDAQRGARFWFSVDILSLKENGCDTVKTQRKALNTSFTVCAKNIEDELIKEASNVNQLSISKARIHDKFTRLEKCQTEITNLILKGTDAERTYEEDFLSAKKYRDRFSELCAQIQRLCMKETEIKEFSEKRKFKLPKIELKKFTGDAKEYLSFWSQFSKIHEDTSIPNEDKMQYLLQAVVPKRKAARVVESFPATAENYPKATAQLKERFGRDDLLVQIYVRDLLSMVMKNAASSRMKTDLPALYDELEAKIRALESLGRTQEKYGDFLSLLVESCLPEEILVAWERSRNIKDALQVEDRSLEKLMNFLKQEVKGEEMVELARTGFLSPANQKKKEAANKLDNYPTAATLVSTNIRNNTARWMNHDSLRVQVFSEDKICGTVPKVSNPTVINELSKKGIILSDLANEDYEIGLLLGADVTGMLFMEGSVKLDSGLFLLKTRLGFVLTGKQEVSDKCNERCGTVLNVISLFVKDSSINELWSLESTGIFDPIQRLNENNEHLKTIEEFKNSMKILPDGRYELCLPFKSDVIELPSNKELTWKRHKKMCERAQRNGLLDDYKVVKLSDIEIPRHFEINDTTQMHVFVDACKEAYATCIFLRTDTSQGVKVVLVRAKSSSSFKAGNYPQIRTDGMLYWCQGDGQFSYRTEIKTLFPNGEWRHVPGKINPADLISRGCSPSHLVESNWWEGPLWLVESPDNWPVTELINCETSEISSERKKVRLCNLNLSEEKVPWYARKFSKFHSILRLVAWVLRFINNVRSRINERKRGQLTVEEIESAEIQLIRSIQAQSFPDETSIPNMCVFRDENNIIRVKTRITERIDTPDFLSPILLPNNCIFTQRLVEHFHIENYHAGTQLLLSILREKYWILGGRRTVRKIWNACVRCRRFKSKSPTADPVFLPVDRVKDAAVFEVVGVDLAGPLYIKQGTKVWTVLYTCALYRALHLELVFSLSTDAFLLSFRRFVARKERPRIIYSDKCTNLRGAYNELAAIDWNEVSRYAEIQRITWKFIPPTAAWWGGFWEGLVRTVKELLRRTLGKAIFTYEELLTILCECEKVVNSRPLTYLSEDMQDLTPVTPAMFLFDISTAEVKDLDVRDANHFRKRLRFRAKVIEELRKRFRSEYLGQLIQRQKQDPQSSNIREGDIVLVGDDVKKRLQWPLARVLELIPGKDGLVRTVKLKTQSSTLIRPIQRVFPLELSGNDLTSLPLQKV</sequence>
<keyword evidence="4" id="KW-1185">Reference proteome</keyword>
<evidence type="ECO:0000259" key="1">
    <source>
        <dbReference type="Pfam" id="PF17921"/>
    </source>
</evidence>
<evidence type="ECO:0000313" key="4">
    <source>
        <dbReference type="Proteomes" id="UP000499080"/>
    </source>
</evidence>
<dbReference type="GO" id="GO:0003676">
    <property type="term" value="F:nucleic acid binding"/>
    <property type="evidence" value="ECO:0007669"/>
    <property type="project" value="InterPro"/>
</dbReference>
<dbReference type="InterPro" id="IPR008042">
    <property type="entry name" value="Retrotrans_Pao"/>
</dbReference>
<dbReference type="EMBL" id="BGPR01015174">
    <property type="protein sequence ID" value="GBN68272.1"/>
    <property type="molecule type" value="Genomic_DNA"/>
</dbReference>
<dbReference type="InterPro" id="IPR036397">
    <property type="entry name" value="RNaseH_sf"/>
</dbReference>
<reference evidence="3 4" key="1">
    <citation type="journal article" date="2019" name="Sci. Rep.">
        <title>Orb-weaving spider Araneus ventricosus genome elucidates the spidroin gene catalogue.</title>
        <authorList>
            <person name="Kono N."/>
            <person name="Nakamura H."/>
            <person name="Ohtoshi R."/>
            <person name="Moran D.A.P."/>
            <person name="Shinohara A."/>
            <person name="Yoshida Y."/>
            <person name="Fujiwara M."/>
            <person name="Mori M."/>
            <person name="Tomita M."/>
            <person name="Arakawa K."/>
        </authorList>
    </citation>
    <scope>NUCLEOTIDE SEQUENCE [LARGE SCALE GENOMIC DNA]</scope>
</reference>
<evidence type="ECO:0000259" key="2">
    <source>
        <dbReference type="Pfam" id="PF18701"/>
    </source>
</evidence>
<evidence type="ECO:0008006" key="5">
    <source>
        <dbReference type="Google" id="ProtNLM"/>
    </source>
</evidence>
<dbReference type="InterPro" id="IPR040676">
    <property type="entry name" value="DUF5641"/>
</dbReference>
<dbReference type="PANTHER" id="PTHR47331">
    <property type="entry name" value="PHD-TYPE DOMAIN-CONTAINING PROTEIN"/>
    <property type="match status" value="1"/>
</dbReference>
<dbReference type="InterPro" id="IPR012337">
    <property type="entry name" value="RNaseH-like_sf"/>
</dbReference>
<protein>
    <recommendedName>
        <fullName evidence="5">Integrase catalytic domain-containing protein</fullName>
    </recommendedName>
</protein>
<proteinExistence type="predicted"/>
<accession>A0A4Y2QXX7</accession>
<comment type="caution">
    <text evidence="3">The sequence shown here is derived from an EMBL/GenBank/DDBJ whole genome shotgun (WGS) entry which is preliminary data.</text>
</comment>
<dbReference type="InterPro" id="IPR041588">
    <property type="entry name" value="Integrase_H2C2"/>
</dbReference>
<dbReference type="Pfam" id="PF05380">
    <property type="entry name" value="Peptidase_A17"/>
    <property type="match status" value="1"/>
</dbReference>
<dbReference type="Pfam" id="PF03564">
    <property type="entry name" value="DUF1759"/>
    <property type="match status" value="1"/>
</dbReference>
<feature type="domain" description="Integrase zinc-binding" evidence="1">
    <location>
        <begin position="894"/>
        <end position="945"/>
    </location>
</feature>
<gene>
    <name evidence="3" type="ORF">AVEN_262337_1</name>
</gene>
<dbReference type="Gene3D" id="3.30.420.10">
    <property type="entry name" value="Ribonuclease H-like superfamily/Ribonuclease H"/>
    <property type="match status" value="1"/>
</dbReference>
<dbReference type="OrthoDB" id="6436485at2759"/>
<dbReference type="Pfam" id="PF18701">
    <property type="entry name" value="DUF5641"/>
    <property type="match status" value="1"/>
</dbReference>
<feature type="domain" description="DUF5641" evidence="2">
    <location>
        <begin position="1161"/>
        <end position="1250"/>
    </location>
</feature>
<evidence type="ECO:0000313" key="3">
    <source>
        <dbReference type="EMBL" id="GBN68272.1"/>
    </source>
</evidence>
<dbReference type="SUPFAM" id="SSF53098">
    <property type="entry name" value="Ribonuclease H-like"/>
    <property type="match status" value="1"/>
</dbReference>
<dbReference type="AlphaFoldDB" id="A0A4Y2QXX7"/>